<sequence>MTSTTTLTGTWTADAIHSDVSFKVRHMAVGKAKGSFTLKSAELVVPESGLADGTVTAVIDATSVSTNQEQRDQHVKSEDFLHVEEHPEITFVSTGVKDFDGDEFVLLGDLTIRGTSKPVELTTEFLGATTDAYGAERIGFSAKTSISRKEYGVSFSAAFGAGNSVVADKVEIDLELEFTKNA</sequence>
<dbReference type="RefSeq" id="WP_154766947.1">
    <property type="nucleotide sequence ID" value="NZ_WLYK01000001.1"/>
</dbReference>
<evidence type="ECO:0000259" key="2">
    <source>
        <dbReference type="SMART" id="SM00867"/>
    </source>
</evidence>
<dbReference type="Pfam" id="PF04264">
    <property type="entry name" value="YceI"/>
    <property type="match status" value="1"/>
</dbReference>
<protein>
    <submittedName>
        <fullName evidence="3">Polyisoprenoid-binding protein</fullName>
    </submittedName>
</protein>
<dbReference type="Gene3D" id="2.40.128.110">
    <property type="entry name" value="Lipid/polyisoprenoid-binding, YceI-like"/>
    <property type="match status" value="1"/>
</dbReference>
<proteinExistence type="inferred from homology"/>
<dbReference type="Proteomes" id="UP000460221">
    <property type="component" value="Unassembled WGS sequence"/>
</dbReference>
<keyword evidence="4" id="KW-1185">Reference proteome</keyword>
<feature type="domain" description="Lipid/polyisoprenoid-binding YceI-like" evidence="2">
    <location>
        <begin position="10"/>
        <end position="179"/>
    </location>
</feature>
<evidence type="ECO:0000313" key="3">
    <source>
        <dbReference type="EMBL" id="MTD12983.1"/>
    </source>
</evidence>
<dbReference type="EMBL" id="WLYK01000001">
    <property type="protein sequence ID" value="MTD12983.1"/>
    <property type="molecule type" value="Genomic_DNA"/>
</dbReference>
<name>A0A7K1FI79_9ACTN</name>
<dbReference type="SUPFAM" id="SSF101874">
    <property type="entry name" value="YceI-like"/>
    <property type="match status" value="1"/>
</dbReference>
<comment type="caution">
    <text evidence="3">The sequence shown here is derived from an EMBL/GenBank/DDBJ whole genome shotgun (WGS) entry which is preliminary data.</text>
</comment>
<evidence type="ECO:0000313" key="4">
    <source>
        <dbReference type="Proteomes" id="UP000460221"/>
    </source>
</evidence>
<dbReference type="SMART" id="SM00867">
    <property type="entry name" value="YceI"/>
    <property type="match status" value="1"/>
</dbReference>
<dbReference type="InterPro" id="IPR036761">
    <property type="entry name" value="TTHA0802/YceI-like_sf"/>
</dbReference>
<dbReference type="PANTHER" id="PTHR34406:SF1">
    <property type="entry name" value="PROTEIN YCEI"/>
    <property type="match status" value="1"/>
</dbReference>
<evidence type="ECO:0000256" key="1">
    <source>
        <dbReference type="ARBA" id="ARBA00008812"/>
    </source>
</evidence>
<reference evidence="3 4" key="1">
    <citation type="submission" date="2019-11" db="EMBL/GenBank/DDBJ databases">
        <authorList>
            <person name="Jiang L.-Q."/>
        </authorList>
    </citation>
    <scope>NUCLEOTIDE SEQUENCE [LARGE SCALE GENOMIC DNA]</scope>
    <source>
        <strain evidence="3 4">YIM 132087</strain>
    </source>
</reference>
<dbReference type="PANTHER" id="PTHR34406">
    <property type="entry name" value="PROTEIN YCEI"/>
    <property type="match status" value="1"/>
</dbReference>
<organism evidence="3 4">
    <name type="scientific">Nakamurella alba</name>
    <dbReference type="NCBI Taxonomy" id="2665158"/>
    <lineage>
        <taxon>Bacteria</taxon>
        <taxon>Bacillati</taxon>
        <taxon>Actinomycetota</taxon>
        <taxon>Actinomycetes</taxon>
        <taxon>Nakamurellales</taxon>
        <taxon>Nakamurellaceae</taxon>
        <taxon>Nakamurella</taxon>
    </lineage>
</organism>
<comment type="similarity">
    <text evidence="1">Belongs to the UPF0312 family.</text>
</comment>
<gene>
    <name evidence="3" type="ORF">GIS00_03360</name>
</gene>
<accession>A0A7K1FI79</accession>
<dbReference type="InterPro" id="IPR007372">
    <property type="entry name" value="Lipid/polyisoprenoid-bd_YceI"/>
</dbReference>
<dbReference type="AlphaFoldDB" id="A0A7K1FI79"/>